<dbReference type="RefSeq" id="WP_005935180.1">
    <property type="nucleotide sequence ID" value="NZ_ATVK01000040.1"/>
</dbReference>
<gene>
    <name evidence="2" type="ORF">GOHSU_02_00730</name>
</gene>
<reference evidence="2 3" key="1">
    <citation type="submission" date="2012-12" db="EMBL/GenBank/DDBJ databases">
        <title>Whole genome shotgun sequence of Gordonia hirsuta NBRC 16056.</title>
        <authorList>
            <person name="Isaki-Nakamura S."/>
            <person name="Hosoyama A."/>
            <person name="Tsuchikane K."/>
            <person name="Katsumata H."/>
            <person name="Baba S."/>
            <person name="Yamazaki S."/>
            <person name="Fujita N."/>
        </authorList>
    </citation>
    <scope>NUCLEOTIDE SEQUENCE [LARGE SCALE GENOMIC DNA]</scope>
    <source>
        <strain evidence="2 3">NBRC 16056</strain>
    </source>
</reference>
<protein>
    <submittedName>
        <fullName evidence="2">Uncharacterized protein</fullName>
    </submittedName>
</protein>
<keyword evidence="1" id="KW-0472">Membrane</keyword>
<keyword evidence="1" id="KW-1133">Transmembrane helix</keyword>
<name>L7L459_9ACTN</name>
<feature type="transmembrane region" description="Helical" evidence="1">
    <location>
        <begin position="47"/>
        <end position="67"/>
    </location>
</feature>
<dbReference type="EMBL" id="BANT01000002">
    <property type="protein sequence ID" value="GAC55930.1"/>
    <property type="molecule type" value="Genomic_DNA"/>
</dbReference>
<dbReference type="STRING" id="1121927.GOHSU_02_00730"/>
<comment type="caution">
    <text evidence="2">The sequence shown here is derived from an EMBL/GenBank/DDBJ whole genome shotgun (WGS) entry which is preliminary data.</text>
</comment>
<proteinExistence type="predicted"/>
<organism evidence="2 3">
    <name type="scientific">Gordonia hirsuta DSM 44140 = NBRC 16056</name>
    <dbReference type="NCBI Taxonomy" id="1121927"/>
    <lineage>
        <taxon>Bacteria</taxon>
        <taxon>Bacillati</taxon>
        <taxon>Actinomycetota</taxon>
        <taxon>Actinomycetes</taxon>
        <taxon>Mycobacteriales</taxon>
        <taxon>Gordoniaceae</taxon>
        <taxon>Gordonia</taxon>
    </lineage>
</organism>
<accession>L7L459</accession>
<dbReference type="Proteomes" id="UP000053405">
    <property type="component" value="Unassembled WGS sequence"/>
</dbReference>
<keyword evidence="3" id="KW-1185">Reference proteome</keyword>
<evidence type="ECO:0000313" key="2">
    <source>
        <dbReference type="EMBL" id="GAC55930.1"/>
    </source>
</evidence>
<keyword evidence="1" id="KW-0812">Transmembrane</keyword>
<dbReference type="AlphaFoldDB" id="L7L459"/>
<evidence type="ECO:0000256" key="1">
    <source>
        <dbReference type="SAM" id="Phobius"/>
    </source>
</evidence>
<evidence type="ECO:0000313" key="3">
    <source>
        <dbReference type="Proteomes" id="UP000053405"/>
    </source>
</evidence>
<sequence length="88" mass="9690">MNRDADADAADNFSFGRLIARSLGAAVLVLAVAVPFIWWTAQEHTTVALGIAVGALLVMIVVMVLVARHELRHVQAEIDRLKDKKREK</sequence>
<feature type="transmembrane region" description="Helical" evidence="1">
    <location>
        <begin position="23"/>
        <end position="41"/>
    </location>
</feature>